<evidence type="ECO:0000313" key="3">
    <source>
        <dbReference type="Proteomes" id="UP000789508"/>
    </source>
</evidence>
<dbReference type="Proteomes" id="UP000789508">
    <property type="component" value="Unassembled WGS sequence"/>
</dbReference>
<accession>A0A9N9DV24</accession>
<proteinExistence type="predicted"/>
<dbReference type="OrthoDB" id="10628709at2759"/>
<feature type="region of interest" description="Disordered" evidence="1">
    <location>
        <begin position="31"/>
        <end position="72"/>
    </location>
</feature>
<dbReference type="EMBL" id="CAJVPS010009852">
    <property type="protein sequence ID" value="CAG8653633.1"/>
    <property type="molecule type" value="Genomic_DNA"/>
</dbReference>
<feature type="compositionally biased region" description="Basic and acidic residues" evidence="1">
    <location>
        <begin position="40"/>
        <end position="52"/>
    </location>
</feature>
<feature type="non-terminal residue" evidence="2">
    <location>
        <position position="1"/>
    </location>
</feature>
<feature type="region of interest" description="Disordered" evidence="1">
    <location>
        <begin position="104"/>
        <end position="125"/>
    </location>
</feature>
<evidence type="ECO:0000256" key="1">
    <source>
        <dbReference type="SAM" id="MobiDB-lite"/>
    </source>
</evidence>
<comment type="caution">
    <text evidence="2">The sequence shown here is derived from an EMBL/GenBank/DDBJ whole genome shotgun (WGS) entry which is preliminary data.</text>
</comment>
<gene>
    <name evidence="2" type="ORF">ALEPTO_LOCUS10097</name>
</gene>
<reference evidence="2" key="1">
    <citation type="submission" date="2021-06" db="EMBL/GenBank/DDBJ databases">
        <authorList>
            <person name="Kallberg Y."/>
            <person name="Tangrot J."/>
            <person name="Rosling A."/>
        </authorList>
    </citation>
    <scope>NUCLEOTIDE SEQUENCE</scope>
    <source>
        <strain evidence="2">FL130A</strain>
    </source>
</reference>
<evidence type="ECO:0000313" key="2">
    <source>
        <dbReference type="EMBL" id="CAG8653633.1"/>
    </source>
</evidence>
<organism evidence="2 3">
    <name type="scientific">Ambispora leptoticha</name>
    <dbReference type="NCBI Taxonomy" id="144679"/>
    <lineage>
        <taxon>Eukaryota</taxon>
        <taxon>Fungi</taxon>
        <taxon>Fungi incertae sedis</taxon>
        <taxon>Mucoromycota</taxon>
        <taxon>Glomeromycotina</taxon>
        <taxon>Glomeromycetes</taxon>
        <taxon>Archaeosporales</taxon>
        <taxon>Ambisporaceae</taxon>
        <taxon>Ambispora</taxon>
    </lineage>
</organism>
<dbReference type="AlphaFoldDB" id="A0A9N9DV24"/>
<keyword evidence="3" id="KW-1185">Reference proteome</keyword>
<name>A0A9N9DV24_9GLOM</name>
<feature type="compositionally biased region" description="Polar residues" evidence="1">
    <location>
        <begin position="53"/>
        <end position="64"/>
    </location>
</feature>
<sequence length="125" mass="14469">MLTADEICYCATCSTQQEQIRKNLDKNSEDINNMVNDFNKGVDDYVENKNNDSKQNSTNPENQAQLEEKKQQLKELQEKEQQLFKSLPITTQISNLKREIKQLESKSTRTKAEETLLTEKKKALA</sequence>
<protein>
    <submittedName>
        <fullName evidence="2">6799_t:CDS:1</fullName>
    </submittedName>
</protein>